<keyword evidence="1" id="KW-1133">Transmembrane helix</keyword>
<evidence type="ECO:0000313" key="2">
    <source>
        <dbReference type="EMBL" id="SDT01367.1"/>
    </source>
</evidence>
<sequence length="77" mass="8164">MSTIVPASTHAIPSFADGAYMHDIAIALAAATPLIVAWLFVYATFKIIRLVTRATTVALGITTALVAAFVMIGHLHR</sequence>
<gene>
    <name evidence="2" type="ORF">SAMN04489716_2255</name>
</gene>
<name>A0A1H1WW37_9ACTN</name>
<dbReference type="RefSeq" id="WP_157751471.1">
    <property type="nucleotide sequence ID" value="NZ_BOMJ01000039.1"/>
</dbReference>
<reference evidence="2 3" key="1">
    <citation type="submission" date="2016-10" db="EMBL/GenBank/DDBJ databases">
        <authorList>
            <person name="de Groot N.N."/>
        </authorList>
    </citation>
    <scope>NUCLEOTIDE SEQUENCE [LARGE SCALE GENOMIC DNA]</scope>
    <source>
        <strain evidence="2 3">DSM 43941</strain>
    </source>
</reference>
<proteinExistence type="predicted"/>
<keyword evidence="1" id="KW-0472">Membrane</keyword>
<organism evidence="2 3">
    <name type="scientific">Actinoplanes derwentensis</name>
    <dbReference type="NCBI Taxonomy" id="113562"/>
    <lineage>
        <taxon>Bacteria</taxon>
        <taxon>Bacillati</taxon>
        <taxon>Actinomycetota</taxon>
        <taxon>Actinomycetes</taxon>
        <taxon>Micromonosporales</taxon>
        <taxon>Micromonosporaceae</taxon>
        <taxon>Actinoplanes</taxon>
    </lineage>
</organism>
<keyword evidence="1" id="KW-0812">Transmembrane</keyword>
<evidence type="ECO:0000256" key="1">
    <source>
        <dbReference type="SAM" id="Phobius"/>
    </source>
</evidence>
<feature type="transmembrane region" description="Helical" evidence="1">
    <location>
        <begin position="57"/>
        <end position="76"/>
    </location>
</feature>
<feature type="transmembrane region" description="Helical" evidence="1">
    <location>
        <begin position="24"/>
        <end position="45"/>
    </location>
</feature>
<keyword evidence="3" id="KW-1185">Reference proteome</keyword>
<dbReference type="AlphaFoldDB" id="A0A1H1WW37"/>
<accession>A0A1H1WW37</accession>
<dbReference type="STRING" id="113562.SAMN04489716_2255"/>
<protein>
    <submittedName>
        <fullName evidence="2">Uncharacterized protein</fullName>
    </submittedName>
</protein>
<dbReference type="OrthoDB" id="9987687at2"/>
<evidence type="ECO:0000313" key="3">
    <source>
        <dbReference type="Proteomes" id="UP000198688"/>
    </source>
</evidence>
<dbReference type="EMBL" id="LT629758">
    <property type="protein sequence ID" value="SDT01367.1"/>
    <property type="molecule type" value="Genomic_DNA"/>
</dbReference>
<dbReference type="Proteomes" id="UP000198688">
    <property type="component" value="Chromosome I"/>
</dbReference>